<evidence type="ECO:0000259" key="11">
    <source>
        <dbReference type="Pfam" id="PF18378"/>
    </source>
</evidence>
<keyword evidence="5" id="KW-0811">Translocation</keyword>
<dbReference type="EMBL" id="JAGPYM010000009">
    <property type="protein sequence ID" value="KAH6890482.1"/>
    <property type="molecule type" value="Genomic_DNA"/>
</dbReference>
<dbReference type="Pfam" id="PF21094">
    <property type="entry name" value="Nup188_SH3-like"/>
    <property type="match status" value="1"/>
</dbReference>
<name>A0A9P8W8Y3_9HYPO</name>
<feature type="domain" description="Nucleoporin Nup188 N-terminal" evidence="10">
    <location>
        <begin position="258"/>
        <end position="427"/>
    </location>
</feature>
<keyword evidence="6" id="KW-0906">Nuclear pore complex</keyword>
<evidence type="ECO:0000256" key="3">
    <source>
        <dbReference type="ARBA" id="ARBA00022816"/>
    </source>
</evidence>
<dbReference type="GO" id="GO:0051028">
    <property type="term" value="P:mRNA transport"/>
    <property type="evidence" value="ECO:0007669"/>
    <property type="project" value="UniProtKB-KW"/>
</dbReference>
<evidence type="ECO:0000256" key="1">
    <source>
        <dbReference type="ARBA" id="ARBA00004567"/>
    </source>
</evidence>
<keyword evidence="2" id="KW-0813">Transport</keyword>
<dbReference type="GO" id="GO:0017056">
    <property type="term" value="F:structural constituent of nuclear pore"/>
    <property type="evidence" value="ECO:0007669"/>
    <property type="project" value="InterPro"/>
</dbReference>
<dbReference type="InterPro" id="IPR048883">
    <property type="entry name" value="Nup188_N-subdom_III"/>
</dbReference>
<sequence length="1816" mass="201444">MAPVAEDAYFPSLEQCLTGERVLLSWKLIATALSDKSSQRTTSPAAIEFLSDPHVLDLLLKPVSAFAAPNEATKTLFEQKTGKVNVPSSTADVETIKKDAAWLSKNANINLVAALRAAVVEFQSRPALHLTGPLSAQDAKNLQEAAGLNNGQGSAFLSDLGAAAALDAEEIWTEFEKAETRQRRLFDIYLGERRYFMMAADYVNSLKIYKRLPTFAKSNVDLAQTLSLALLNKDDAEPLIPAYLQVLIDAMNSIELGLKSVTDEKWVTDDVEIDWLRTLLTEAVHALSVIFQLVDFFGDDFPPSESVEQWFSMMSTYNFFDAVQPIHESIAPLVLPLKTLAVAVSLMLLKPAKSLTYLSEREEDPTKADAAYDTYLLSSDVLEQVHKSVLGAAESDCESATPVIFAWTLLLHRMNVSYQARSEKRDNLLQQNARETFETGNVIRPVARRNSAGSIFSIESSKFDSFLENGSAPKDLVLVEQLASVATAHGRVFDVMANMAMGLGPSDEGSMTPLLSSRIRNVFLELLKVSYPLVGYQSEPVSSLASVLSAGRSYWDLSLHENLTEKEDILASFVHDEVALEFFFQQALDRYPYEFLPFISLCKTLAGATSLFESEQSEMILNLLRTTPTLTFTLPDYFQEYELVQEDENTNTFCLLQDIPLVSLSPSWRGRRVEDDAYRIPAGTYGRFITDSGRVVSMDYEHSTISLLGRRLDINLMKEGYQSELGILQPHETAEVISLFATLIRMDYLKAKRAGSSTALVQADGDILQEAKKHIDVGGGRDLVTVVCETMDYYMQVELAADEEDVLAILNSCTQFLDAILPIYPSRVWSYLARCDLLNADSRAGKLTKITGSLDMVSGRYVFLTSCLRLFSNLIDSTMTSAVQRRGGIQTGGRNKSDPNPWLGTADKVLSNVSFAIAQAGVDIFENTSTWRFASDTYRSSLLSHVVPILHKMILYSYSMGDSMSPANLTSCLRHAANYVIDCFISPATGSLRFQPILSSFISAFGSTDSTLYLRRTQMAQAQLSSVLEFSTTLLRVANYLDKSSSMVETYLFKSSTLLARLCAVSDHIRKPTTWLLESLVANAGKASGDPPSLLGYLGPQISKSFLQLLSALGKPFELADDVKTTWRFFSAILRNRQQWMSNCLLTGQTPREAMSKDKKKAEMSANSVFAKALAKLTKLKDIPSGEALMVLDFVASAQNFWPWTVFTLQMDTAYLDGLRAYVRDLKPSHLVVKTDAVRASLEARLAAYIAETFAMQLYHSRHLGDPSKLALSLVQDLDYYLRDGVEVQGYNKSLHNNFAKNFSNKYAGCPVDDFKRTLLEPRELGKSYYYDIERADEMLRFDPGWIGRKDNGFKTEMELANTNLSLVDAQIALFHAWEFLLVELSTCLPKNATVTKQMLQVAQQCLNANQSIPGPESIFLKLVDGRASLALVLIQRSVKSSVPIKDVDRLLATLVGTMNGVDDPFGRESIAYYRTLLKALFVTLRAYHASEEKPGVESQDTMAVSVIQTVLNILDRVVGRGFRALVSLIHDNEATVIPEDLALLTAILQACLSIPTMDQSQTQVLNIMAEHAVMHAATSLYSWADRLADQGDPIYGELSILFLLELSALPLVAEQMACDGILSNILSANLTKFMLKSNISPFFDSAVAQRCYGIWAKGILPMMLNMLTSLGATVAPEIAYFLNQFPHLLEASVDRFEAPGASRTQSRKSPHYLTLLAISEVHSLALLIRVLEALRVNNSRDIPAVEWDAAGLLENIDFWLSTKKLLKERLMPLGQREIDWRGMKANAPPCDSILEEKAVCQLDAVRDVLSEDSDV</sequence>
<dbReference type="Pfam" id="PF10487">
    <property type="entry name" value="Nup188_N"/>
    <property type="match status" value="1"/>
</dbReference>
<evidence type="ECO:0000313" key="13">
    <source>
        <dbReference type="EMBL" id="KAH6890482.1"/>
    </source>
</evidence>
<organism evidence="13 14">
    <name type="scientific">Thelonectria olida</name>
    <dbReference type="NCBI Taxonomy" id="1576542"/>
    <lineage>
        <taxon>Eukaryota</taxon>
        <taxon>Fungi</taxon>
        <taxon>Dikarya</taxon>
        <taxon>Ascomycota</taxon>
        <taxon>Pezizomycotina</taxon>
        <taxon>Sordariomycetes</taxon>
        <taxon>Hypocreomycetidae</taxon>
        <taxon>Hypocreales</taxon>
        <taxon>Nectriaceae</taxon>
        <taxon>Thelonectria</taxon>
    </lineage>
</organism>
<reference evidence="13 14" key="1">
    <citation type="journal article" date="2021" name="Nat. Commun.">
        <title>Genetic determinants of endophytism in the Arabidopsis root mycobiome.</title>
        <authorList>
            <person name="Mesny F."/>
            <person name="Miyauchi S."/>
            <person name="Thiergart T."/>
            <person name="Pickel B."/>
            <person name="Atanasova L."/>
            <person name="Karlsson M."/>
            <person name="Huettel B."/>
            <person name="Barry K.W."/>
            <person name="Haridas S."/>
            <person name="Chen C."/>
            <person name="Bauer D."/>
            <person name="Andreopoulos W."/>
            <person name="Pangilinan J."/>
            <person name="LaButti K."/>
            <person name="Riley R."/>
            <person name="Lipzen A."/>
            <person name="Clum A."/>
            <person name="Drula E."/>
            <person name="Henrissat B."/>
            <person name="Kohler A."/>
            <person name="Grigoriev I.V."/>
            <person name="Martin F.M."/>
            <person name="Hacquard S."/>
        </authorList>
    </citation>
    <scope>NUCLEOTIDE SEQUENCE [LARGE SCALE GENOMIC DNA]</scope>
    <source>
        <strain evidence="13 14">MPI-CAGE-CH-0241</strain>
    </source>
</reference>
<dbReference type="InterPro" id="IPR044840">
    <property type="entry name" value="Nup188"/>
</dbReference>
<keyword evidence="4" id="KW-0653">Protein transport</keyword>
<dbReference type="Proteomes" id="UP000777438">
    <property type="component" value="Unassembled WGS sequence"/>
</dbReference>
<dbReference type="Pfam" id="PF18378">
    <property type="entry name" value="Nup188_C"/>
    <property type="match status" value="1"/>
</dbReference>
<evidence type="ECO:0000256" key="8">
    <source>
        <dbReference type="ARBA" id="ARBA00038387"/>
    </source>
</evidence>
<keyword evidence="3" id="KW-0509">mRNA transport</keyword>
<feature type="domain" description="Nucleoporin Nup188 N-terminal subdomain III" evidence="12">
    <location>
        <begin position="807"/>
        <end position="1149"/>
    </location>
</feature>
<accession>A0A9P8W8Y3</accession>
<evidence type="ECO:0000256" key="4">
    <source>
        <dbReference type="ARBA" id="ARBA00022927"/>
    </source>
</evidence>
<keyword evidence="7" id="KW-0539">Nucleus</keyword>
<keyword evidence="14" id="KW-1185">Reference proteome</keyword>
<evidence type="ECO:0000256" key="5">
    <source>
        <dbReference type="ARBA" id="ARBA00023010"/>
    </source>
</evidence>
<proteinExistence type="inferred from homology"/>
<evidence type="ECO:0000259" key="12">
    <source>
        <dbReference type="Pfam" id="PF21093"/>
    </source>
</evidence>
<evidence type="ECO:0000313" key="14">
    <source>
        <dbReference type="Proteomes" id="UP000777438"/>
    </source>
</evidence>
<protein>
    <recommendedName>
        <fullName evidence="9">Nucleoporin NUP188</fullName>
    </recommendedName>
</protein>
<dbReference type="GO" id="GO:0006405">
    <property type="term" value="P:RNA export from nucleus"/>
    <property type="evidence" value="ECO:0007669"/>
    <property type="project" value="TreeGrafter"/>
</dbReference>
<dbReference type="InterPro" id="IPR041634">
    <property type="entry name" value="Nup188_C"/>
</dbReference>
<dbReference type="GO" id="GO:0006606">
    <property type="term" value="P:protein import into nucleus"/>
    <property type="evidence" value="ECO:0007669"/>
    <property type="project" value="TreeGrafter"/>
</dbReference>
<feature type="domain" description="Nuclear pore protein Nup188 C-terminal" evidence="11">
    <location>
        <begin position="1451"/>
        <end position="1810"/>
    </location>
</feature>
<gene>
    <name evidence="13" type="ORF">B0T10DRAFT_320644</name>
</gene>
<dbReference type="PANTHER" id="PTHR31431">
    <property type="entry name" value="NUCLEOPORIN NUP188 HOMOLOG"/>
    <property type="match status" value="1"/>
</dbReference>
<evidence type="ECO:0000259" key="10">
    <source>
        <dbReference type="Pfam" id="PF10487"/>
    </source>
</evidence>
<comment type="subcellular location">
    <subcellularLocation>
        <location evidence="1">Nucleus</location>
        <location evidence="1">Nuclear pore complex</location>
    </subcellularLocation>
</comment>
<dbReference type="OrthoDB" id="102511at2759"/>
<dbReference type="PANTHER" id="PTHR31431:SF1">
    <property type="entry name" value="NUCLEOPORIN NUP188"/>
    <property type="match status" value="1"/>
</dbReference>
<comment type="similarity">
    <text evidence="8">Belongs to the Nup188 family.</text>
</comment>
<dbReference type="GO" id="GO:0044611">
    <property type="term" value="C:nuclear pore inner ring"/>
    <property type="evidence" value="ECO:0007669"/>
    <property type="project" value="TreeGrafter"/>
</dbReference>
<evidence type="ECO:0000256" key="2">
    <source>
        <dbReference type="ARBA" id="ARBA00022448"/>
    </source>
</evidence>
<evidence type="ECO:0000256" key="9">
    <source>
        <dbReference type="ARBA" id="ARBA00040174"/>
    </source>
</evidence>
<dbReference type="InterPro" id="IPR018864">
    <property type="entry name" value="Nucleoporin_Nup188_N"/>
</dbReference>
<dbReference type="Pfam" id="PF21093">
    <property type="entry name" value="Nup188_N-subdom_III"/>
    <property type="match status" value="1"/>
</dbReference>
<evidence type="ECO:0000256" key="7">
    <source>
        <dbReference type="ARBA" id="ARBA00023242"/>
    </source>
</evidence>
<evidence type="ECO:0000256" key="6">
    <source>
        <dbReference type="ARBA" id="ARBA00023132"/>
    </source>
</evidence>
<comment type="caution">
    <text evidence="13">The sequence shown here is derived from an EMBL/GenBank/DDBJ whole genome shotgun (WGS) entry which is preliminary data.</text>
</comment>
<dbReference type="Gene3D" id="1.25.10.70">
    <property type="match status" value="1"/>
</dbReference>